<dbReference type="PANTHER" id="PTHR31421:SF22">
    <property type="entry name" value="PROTEIN BASIC PENTACYSTEINE3"/>
    <property type="match status" value="1"/>
</dbReference>
<comment type="function">
    <text evidence="7">Transcriptional regulator that specifically binds to GA-rich elements (GAGA-repeats) present in regulatory sequences of genes involved in developmental processes.</text>
</comment>
<evidence type="ECO:0000313" key="10">
    <source>
        <dbReference type="Proteomes" id="UP000326939"/>
    </source>
</evidence>
<reference evidence="10" key="1">
    <citation type="journal article" date="2019" name="Gigascience">
        <title>De novo genome assembly of the endangered Acer yangbiense, a plant species with extremely small populations endemic to Yunnan Province, China.</title>
        <authorList>
            <person name="Yang J."/>
            <person name="Wariss H.M."/>
            <person name="Tao L."/>
            <person name="Zhang R."/>
            <person name="Yun Q."/>
            <person name="Hollingsworth P."/>
            <person name="Dao Z."/>
            <person name="Luo G."/>
            <person name="Guo H."/>
            <person name="Ma Y."/>
            <person name="Sun W."/>
        </authorList>
    </citation>
    <scope>NUCLEOTIDE SEQUENCE [LARGE SCALE GENOMIC DNA]</scope>
    <source>
        <strain evidence="10">cv. br00</strain>
    </source>
</reference>
<comment type="similarity">
    <text evidence="2 7">Belongs to the BBR/BPC family.</text>
</comment>
<evidence type="ECO:0000256" key="7">
    <source>
        <dbReference type="RuleBase" id="RU367160"/>
    </source>
</evidence>
<proteinExistence type="inferred from homology"/>
<evidence type="ECO:0000256" key="4">
    <source>
        <dbReference type="ARBA" id="ARBA00023125"/>
    </source>
</evidence>
<evidence type="ECO:0000313" key="9">
    <source>
        <dbReference type="EMBL" id="KAB5531731.1"/>
    </source>
</evidence>
<keyword evidence="3 7" id="KW-0805">Transcription regulation</keyword>
<protein>
    <recommendedName>
        <fullName evidence="7">GAGA-binding transcriptional activator</fullName>
    </recommendedName>
</protein>
<evidence type="ECO:0000256" key="2">
    <source>
        <dbReference type="ARBA" id="ARBA00007911"/>
    </source>
</evidence>
<sequence>MVKFDMLPGNHNSAGVLPETASTHHMQMFQPPDSASDEMLDQVEEASVEEKENGPKKKRQLAKAPKSPKAKKGTRAPRAPKPEDSPSVQQGRKMSSGAFKKVLEKVAGEGCDFSNPIDLRTHWAKHGTNKFVTIRVFKCSL</sequence>
<dbReference type="Pfam" id="PF06217">
    <property type="entry name" value="GAGA_bind"/>
    <property type="match status" value="1"/>
</dbReference>
<dbReference type="InterPro" id="IPR010409">
    <property type="entry name" value="GAGA-bd_tscrpt_act"/>
</dbReference>
<keyword evidence="4 7" id="KW-0238">DNA-binding</keyword>
<keyword evidence="6 7" id="KW-0539">Nucleus</keyword>
<dbReference type="Proteomes" id="UP000326939">
    <property type="component" value="Chromosome 12"/>
</dbReference>
<evidence type="ECO:0000256" key="6">
    <source>
        <dbReference type="ARBA" id="ARBA00023242"/>
    </source>
</evidence>
<feature type="compositionally biased region" description="Basic residues" evidence="8">
    <location>
        <begin position="56"/>
        <end position="75"/>
    </location>
</feature>
<dbReference type="SMART" id="SM01226">
    <property type="entry name" value="GAGA_bind"/>
    <property type="match status" value="1"/>
</dbReference>
<evidence type="ECO:0000256" key="5">
    <source>
        <dbReference type="ARBA" id="ARBA00023163"/>
    </source>
</evidence>
<dbReference type="GO" id="GO:0003700">
    <property type="term" value="F:DNA-binding transcription factor activity"/>
    <property type="evidence" value="ECO:0007669"/>
    <property type="project" value="UniProtKB-UniRule"/>
</dbReference>
<dbReference type="AlphaFoldDB" id="A0A5N5KN19"/>
<organism evidence="9 10">
    <name type="scientific">Salix brachista</name>
    <dbReference type="NCBI Taxonomy" id="2182728"/>
    <lineage>
        <taxon>Eukaryota</taxon>
        <taxon>Viridiplantae</taxon>
        <taxon>Streptophyta</taxon>
        <taxon>Embryophyta</taxon>
        <taxon>Tracheophyta</taxon>
        <taxon>Spermatophyta</taxon>
        <taxon>Magnoliopsida</taxon>
        <taxon>eudicotyledons</taxon>
        <taxon>Gunneridae</taxon>
        <taxon>Pentapetalae</taxon>
        <taxon>rosids</taxon>
        <taxon>fabids</taxon>
        <taxon>Malpighiales</taxon>
        <taxon>Salicaceae</taxon>
        <taxon>Saliceae</taxon>
        <taxon>Salix</taxon>
    </lineage>
</organism>
<dbReference type="GO" id="GO:0009723">
    <property type="term" value="P:response to ethylene"/>
    <property type="evidence" value="ECO:0007669"/>
    <property type="project" value="TreeGrafter"/>
</dbReference>
<comment type="caution">
    <text evidence="9">The sequence shown here is derived from an EMBL/GenBank/DDBJ whole genome shotgun (WGS) entry which is preliminary data.</text>
</comment>
<accession>A0A5N5KN19</accession>
<gene>
    <name evidence="9" type="ORF">DKX38_018401</name>
</gene>
<comment type="subcellular location">
    <subcellularLocation>
        <location evidence="1 7">Nucleus</location>
    </subcellularLocation>
</comment>
<evidence type="ECO:0000256" key="8">
    <source>
        <dbReference type="SAM" id="MobiDB-lite"/>
    </source>
</evidence>
<keyword evidence="5 7" id="KW-0804">Transcription</keyword>
<feature type="compositionally biased region" description="Acidic residues" evidence="8">
    <location>
        <begin position="35"/>
        <end position="47"/>
    </location>
</feature>
<name>A0A5N5KN19_9ROSI</name>
<evidence type="ECO:0000256" key="3">
    <source>
        <dbReference type="ARBA" id="ARBA00023015"/>
    </source>
</evidence>
<dbReference type="EMBL" id="VDCV01000012">
    <property type="protein sequence ID" value="KAB5531731.1"/>
    <property type="molecule type" value="Genomic_DNA"/>
</dbReference>
<dbReference type="PANTHER" id="PTHR31421">
    <property type="entry name" value="PROTEIN BASIC PENTACYSTEINE3"/>
    <property type="match status" value="1"/>
</dbReference>
<dbReference type="GO" id="GO:0005634">
    <property type="term" value="C:nucleus"/>
    <property type="evidence" value="ECO:0007669"/>
    <property type="project" value="UniProtKB-SubCell"/>
</dbReference>
<keyword evidence="10" id="KW-1185">Reference proteome</keyword>
<dbReference type="GO" id="GO:0043565">
    <property type="term" value="F:sequence-specific DNA binding"/>
    <property type="evidence" value="ECO:0007669"/>
    <property type="project" value="TreeGrafter"/>
</dbReference>
<feature type="region of interest" description="Disordered" evidence="8">
    <location>
        <begin position="24"/>
        <end position="98"/>
    </location>
</feature>
<evidence type="ECO:0000256" key="1">
    <source>
        <dbReference type="ARBA" id="ARBA00004123"/>
    </source>
</evidence>